<dbReference type="Proteomes" id="UP000216475">
    <property type="component" value="Unassembled WGS sequence"/>
</dbReference>
<evidence type="ECO:0000256" key="2">
    <source>
        <dbReference type="ARBA" id="ARBA00022670"/>
    </source>
</evidence>
<dbReference type="GO" id="GO:0008236">
    <property type="term" value="F:serine-type peptidase activity"/>
    <property type="evidence" value="ECO:0007669"/>
    <property type="project" value="UniProtKB-KW"/>
</dbReference>
<sequence>MQTRKLYLLGGNTSQEEANSHFAKAAGGENAHIALLIVYREGYEAFLPRYTSHWIAQGVHKKNISVIVPNERGELATEEATDIVSNATGIFIGGGHSETYYSLYAKEPFKQLLREKYAAGTPLAGNSAGALLIPETVLLSPHDTDNQQAWSGPGLGILQNQLISVHFSQWQDEPNLISGLHLHNIPFGYGIDEDACLYLENEKPTAVFGNEQVKRIEKGTL</sequence>
<accession>A0A268HDN8</accession>
<evidence type="ECO:0000256" key="4">
    <source>
        <dbReference type="ARBA" id="ARBA00022825"/>
    </source>
</evidence>
<dbReference type="Pfam" id="PF03575">
    <property type="entry name" value="Peptidase_S51"/>
    <property type="match status" value="1"/>
</dbReference>
<dbReference type="AlphaFoldDB" id="A0A268HDN8"/>
<name>A0A268HDN8_9BACI</name>
<keyword evidence="3" id="KW-0378">Hydrolase</keyword>
<gene>
    <name evidence="5" type="ORF">CHI12_07475</name>
</gene>
<dbReference type="PANTHER" id="PTHR36175">
    <property type="entry name" value="CYANOPHYCINASE"/>
    <property type="match status" value="1"/>
</dbReference>
<dbReference type="PANTHER" id="PTHR36175:SF1">
    <property type="entry name" value="CYANOPHYCINASE"/>
    <property type="match status" value="1"/>
</dbReference>
<reference evidence="5 6" key="1">
    <citation type="submission" date="2017-07" db="EMBL/GenBank/DDBJ databases">
        <title>Isolation and whole genome analysis of endospore-forming bacteria from heroin.</title>
        <authorList>
            <person name="Kalinowski J."/>
            <person name="Ahrens B."/>
            <person name="Al-Dilaimi A."/>
            <person name="Winkler A."/>
            <person name="Wibberg D."/>
            <person name="Schleenbecker U."/>
            <person name="Ruckert C."/>
            <person name="Wolfel R."/>
            <person name="Grass G."/>
        </authorList>
    </citation>
    <scope>NUCLEOTIDE SEQUENCE [LARGE SCALE GENOMIC DNA]</scope>
    <source>
        <strain evidence="5 6">7509</strain>
    </source>
</reference>
<keyword evidence="4" id="KW-0720">Serine protease</keyword>
<evidence type="ECO:0000256" key="3">
    <source>
        <dbReference type="ARBA" id="ARBA00022801"/>
    </source>
</evidence>
<dbReference type="GO" id="GO:0006508">
    <property type="term" value="P:proteolysis"/>
    <property type="evidence" value="ECO:0007669"/>
    <property type="project" value="UniProtKB-KW"/>
</dbReference>
<evidence type="ECO:0000313" key="5">
    <source>
        <dbReference type="EMBL" id="PAE07983.1"/>
    </source>
</evidence>
<dbReference type="InterPro" id="IPR005320">
    <property type="entry name" value="Peptidase_S51"/>
</dbReference>
<evidence type="ECO:0000313" key="6">
    <source>
        <dbReference type="Proteomes" id="UP000216475"/>
    </source>
</evidence>
<dbReference type="EMBL" id="NPBH01000030">
    <property type="protein sequence ID" value="PAE07983.1"/>
    <property type="molecule type" value="Genomic_DNA"/>
</dbReference>
<dbReference type="InterPro" id="IPR029062">
    <property type="entry name" value="Class_I_gatase-like"/>
</dbReference>
<comment type="caution">
    <text evidence="5">The sequence shown here is derived from an EMBL/GenBank/DDBJ whole genome shotgun (WGS) entry which is preliminary data.</text>
</comment>
<proteinExistence type="inferred from homology"/>
<evidence type="ECO:0008006" key="7">
    <source>
        <dbReference type="Google" id="ProtNLM"/>
    </source>
</evidence>
<keyword evidence="2" id="KW-0645">Protease</keyword>
<evidence type="ECO:0000256" key="1">
    <source>
        <dbReference type="ARBA" id="ARBA00006534"/>
    </source>
</evidence>
<protein>
    <recommendedName>
        <fullName evidence="7">Cyanophycinase</fullName>
    </recommendedName>
</protein>
<dbReference type="Gene3D" id="3.40.50.880">
    <property type="match status" value="1"/>
</dbReference>
<comment type="similarity">
    <text evidence="1">Belongs to the peptidase S51 family.</text>
</comment>
<dbReference type="RefSeq" id="WP_095269566.1">
    <property type="nucleotide sequence ID" value="NZ_NPBH01000030.1"/>
</dbReference>
<dbReference type="SUPFAM" id="SSF52317">
    <property type="entry name" value="Class I glutamine amidotransferase-like"/>
    <property type="match status" value="1"/>
</dbReference>
<organism evidence="5 6">
    <name type="scientific">Terribacillus saccharophilus</name>
    <dbReference type="NCBI Taxonomy" id="361277"/>
    <lineage>
        <taxon>Bacteria</taxon>
        <taxon>Bacillati</taxon>
        <taxon>Bacillota</taxon>
        <taxon>Bacilli</taxon>
        <taxon>Bacillales</taxon>
        <taxon>Bacillaceae</taxon>
        <taxon>Terribacillus</taxon>
    </lineage>
</organism>
<dbReference type="CDD" id="cd03129">
    <property type="entry name" value="GAT1_Peptidase_E_like"/>
    <property type="match status" value="1"/>
</dbReference>